<name>A0A7X3IIQ4_9BACL</name>
<dbReference type="GO" id="GO:0030435">
    <property type="term" value="P:sporulation resulting in formation of a cellular spore"/>
    <property type="evidence" value="ECO:0007669"/>
    <property type="project" value="UniProtKB-KW"/>
</dbReference>
<dbReference type="InterPro" id="IPR036097">
    <property type="entry name" value="HisK_dim/P_sf"/>
</dbReference>
<comment type="caution">
    <text evidence="11">The sequence shown here is derived from an EMBL/GenBank/DDBJ whole genome shotgun (WGS) entry which is preliminary data.</text>
</comment>
<evidence type="ECO:0000256" key="6">
    <source>
        <dbReference type="ARBA" id="ARBA00022777"/>
    </source>
</evidence>
<dbReference type="Pfam" id="PF00512">
    <property type="entry name" value="HisKA"/>
    <property type="match status" value="1"/>
</dbReference>
<dbReference type="GO" id="GO:0000155">
    <property type="term" value="F:phosphorelay sensor kinase activity"/>
    <property type="evidence" value="ECO:0007669"/>
    <property type="project" value="InterPro"/>
</dbReference>
<comment type="catalytic activity">
    <reaction evidence="1">
        <text>ATP + protein L-histidine = ADP + protein N-phospho-L-histidine.</text>
        <dbReference type="EC" id="2.7.13.3"/>
    </reaction>
</comment>
<dbReference type="AlphaFoldDB" id="A0A7X3IIQ4"/>
<dbReference type="SMART" id="SM00388">
    <property type="entry name" value="HisKA"/>
    <property type="match status" value="1"/>
</dbReference>
<reference evidence="11 12" key="1">
    <citation type="submission" date="2019-12" db="EMBL/GenBank/DDBJ databases">
        <title>Paenibacillus sp. nov., an endophytic bacterium isolated from the stem of Dendrobium.</title>
        <authorList>
            <person name="Zhao R."/>
        </authorList>
    </citation>
    <scope>NUCLEOTIDE SEQUENCE [LARGE SCALE GENOMIC DNA]</scope>
    <source>
        <strain evidence="11 12">HJL G12</strain>
    </source>
</reference>
<evidence type="ECO:0000256" key="7">
    <source>
        <dbReference type="ARBA" id="ARBA00022840"/>
    </source>
</evidence>
<dbReference type="PANTHER" id="PTHR43065:SF34">
    <property type="entry name" value="SPORULATION KINASE A"/>
    <property type="match status" value="1"/>
</dbReference>
<dbReference type="EMBL" id="WUBI01000001">
    <property type="protein sequence ID" value="MWV43305.1"/>
    <property type="molecule type" value="Genomic_DNA"/>
</dbReference>
<dbReference type="PANTHER" id="PTHR43065">
    <property type="entry name" value="SENSOR HISTIDINE KINASE"/>
    <property type="match status" value="1"/>
</dbReference>
<dbReference type="Gene3D" id="3.30.565.10">
    <property type="entry name" value="Histidine kinase-like ATPase, C-terminal domain"/>
    <property type="match status" value="1"/>
</dbReference>
<proteinExistence type="predicted"/>
<dbReference type="GO" id="GO:0005524">
    <property type="term" value="F:ATP binding"/>
    <property type="evidence" value="ECO:0007669"/>
    <property type="project" value="UniProtKB-KW"/>
</dbReference>
<dbReference type="SUPFAM" id="SSF55785">
    <property type="entry name" value="PYP-like sensor domain (PAS domain)"/>
    <property type="match status" value="2"/>
</dbReference>
<evidence type="ECO:0000256" key="3">
    <source>
        <dbReference type="ARBA" id="ARBA00022553"/>
    </source>
</evidence>
<evidence type="ECO:0000256" key="5">
    <source>
        <dbReference type="ARBA" id="ARBA00022741"/>
    </source>
</evidence>
<dbReference type="InterPro" id="IPR035965">
    <property type="entry name" value="PAS-like_dom_sf"/>
</dbReference>
<gene>
    <name evidence="11" type="ORF">GRF59_06635</name>
</gene>
<evidence type="ECO:0000256" key="9">
    <source>
        <dbReference type="ARBA" id="ARBA00023012"/>
    </source>
</evidence>
<dbReference type="SUPFAM" id="SSF55874">
    <property type="entry name" value="ATPase domain of HSP90 chaperone/DNA topoisomerase II/histidine kinase"/>
    <property type="match status" value="1"/>
</dbReference>
<dbReference type="Proteomes" id="UP000460318">
    <property type="component" value="Unassembled WGS sequence"/>
</dbReference>
<evidence type="ECO:0000256" key="1">
    <source>
        <dbReference type="ARBA" id="ARBA00000085"/>
    </source>
</evidence>
<dbReference type="SMART" id="SM00091">
    <property type="entry name" value="PAS"/>
    <property type="match status" value="2"/>
</dbReference>
<keyword evidence="12" id="KW-1185">Reference proteome</keyword>
<dbReference type="CDD" id="cd00082">
    <property type="entry name" value="HisKA"/>
    <property type="match status" value="1"/>
</dbReference>
<dbReference type="EC" id="2.7.13.3" evidence="2"/>
<dbReference type="SUPFAM" id="SSF47384">
    <property type="entry name" value="Homodimeric domain of signal transducing histidine kinase"/>
    <property type="match status" value="1"/>
</dbReference>
<keyword evidence="9" id="KW-0902">Two-component regulatory system</keyword>
<keyword evidence="5" id="KW-0547">Nucleotide-binding</keyword>
<dbReference type="InterPro" id="IPR036890">
    <property type="entry name" value="HATPase_C_sf"/>
</dbReference>
<evidence type="ECO:0000256" key="2">
    <source>
        <dbReference type="ARBA" id="ARBA00012438"/>
    </source>
</evidence>
<protein>
    <recommendedName>
        <fullName evidence="2">histidine kinase</fullName>
        <ecNumber evidence="2">2.7.13.3</ecNumber>
    </recommendedName>
</protein>
<dbReference type="InterPro" id="IPR003594">
    <property type="entry name" value="HATPase_dom"/>
</dbReference>
<dbReference type="InterPro" id="IPR005467">
    <property type="entry name" value="His_kinase_dom"/>
</dbReference>
<dbReference type="PROSITE" id="PS50109">
    <property type="entry name" value="HIS_KIN"/>
    <property type="match status" value="1"/>
</dbReference>
<organism evidence="11 12">
    <name type="scientific">Paenibacillus dendrobii</name>
    <dbReference type="NCBI Taxonomy" id="2691084"/>
    <lineage>
        <taxon>Bacteria</taxon>
        <taxon>Bacillati</taxon>
        <taxon>Bacillota</taxon>
        <taxon>Bacilli</taxon>
        <taxon>Bacillales</taxon>
        <taxon>Paenibacillaceae</taxon>
        <taxon>Paenibacillus</taxon>
    </lineage>
</organism>
<dbReference type="FunFam" id="1.10.287.130:FF:000040">
    <property type="entry name" value="PAS domain-containing sensor histidine kinase"/>
    <property type="match status" value="1"/>
</dbReference>
<dbReference type="Gene3D" id="3.30.450.20">
    <property type="entry name" value="PAS domain"/>
    <property type="match status" value="2"/>
</dbReference>
<dbReference type="SMART" id="SM00387">
    <property type="entry name" value="HATPase_c"/>
    <property type="match status" value="1"/>
</dbReference>
<dbReference type="InterPro" id="IPR000014">
    <property type="entry name" value="PAS"/>
</dbReference>
<sequence length="493" mass="55330">MVIERGFSVLRDHVQSYDPIFQQAALGMALISLSGTFIKVNSALYDLLGHPPHELVFPAQLDITYQHMLSDLTKYGESLQSDLLTSGTIEQEIQHSTGRCLKITIHLAIIQDDDQKPSHYWAQFEDHTLLSDLESKLHSNEFVLHDIQNSYHQLLEKMQLAVLITKKGVIQYVNPAALRLVHAKDKSELLGTTTDTVVDASYHTTLSERRKNFYTHQTLSGVSYLINCLDGQQKLVDGFTLIIRYEGEPGAVGVFKDITEQRQKEEYMMQSEKLTMAGQLAAGIAHEIRNPLTSINGFMKLMRSSKRSTEAYFDIIESELKRIELIVNELLVLSKPQGKHISKPLNILPILDQVITLMKVQAALKNIEIRNDSPDSSQWILGEINQLKQVFINLLKNGMDAMESSGTIWVTVVSTDYEVQISVQDEGIGMTSEQIQRLGEPFFTTKDSGTGLGIMITQNIIHNHGGSIQIESIPEQGTTFTVKLPRISKPEDA</sequence>
<evidence type="ECO:0000313" key="12">
    <source>
        <dbReference type="Proteomes" id="UP000460318"/>
    </source>
</evidence>
<dbReference type="InterPro" id="IPR004358">
    <property type="entry name" value="Sig_transdc_His_kin-like_C"/>
</dbReference>
<keyword evidence="6" id="KW-0418">Kinase</keyword>
<evidence type="ECO:0000259" key="10">
    <source>
        <dbReference type="PROSITE" id="PS50109"/>
    </source>
</evidence>
<dbReference type="InterPro" id="IPR003661">
    <property type="entry name" value="HisK_dim/P_dom"/>
</dbReference>
<dbReference type="Gene3D" id="1.10.287.130">
    <property type="match status" value="1"/>
</dbReference>
<evidence type="ECO:0000256" key="4">
    <source>
        <dbReference type="ARBA" id="ARBA00022679"/>
    </source>
</evidence>
<evidence type="ECO:0000313" key="11">
    <source>
        <dbReference type="EMBL" id="MWV43305.1"/>
    </source>
</evidence>
<accession>A0A7X3IIQ4</accession>
<dbReference type="PRINTS" id="PR00344">
    <property type="entry name" value="BCTRLSENSOR"/>
</dbReference>
<dbReference type="Pfam" id="PF02518">
    <property type="entry name" value="HATPase_c"/>
    <property type="match status" value="1"/>
</dbReference>
<dbReference type="Pfam" id="PF13188">
    <property type="entry name" value="PAS_8"/>
    <property type="match status" value="1"/>
</dbReference>
<keyword evidence="8" id="KW-0749">Sporulation</keyword>
<keyword evidence="7" id="KW-0067">ATP-binding</keyword>
<dbReference type="NCBIfam" id="TIGR00229">
    <property type="entry name" value="sensory_box"/>
    <property type="match status" value="2"/>
</dbReference>
<feature type="domain" description="Histidine kinase" evidence="10">
    <location>
        <begin position="283"/>
        <end position="488"/>
    </location>
</feature>
<keyword evidence="3" id="KW-0597">Phosphoprotein</keyword>
<evidence type="ECO:0000256" key="8">
    <source>
        <dbReference type="ARBA" id="ARBA00022969"/>
    </source>
</evidence>
<keyword evidence="4" id="KW-0808">Transferase</keyword>